<feature type="non-terminal residue" evidence="1">
    <location>
        <position position="1"/>
    </location>
</feature>
<sequence length="102" mass="11256">VWSSSHPFVPRAPCASSIGATRWCREATNVVIRGVGLRCWGANVGELCALWLQETQLAGTGDRFRAPLGMEFDTTFQSMHVHRTHSEEQPLAGCTIREFPGL</sequence>
<accession>A0A6J4JX77</accession>
<protein>
    <submittedName>
        <fullName evidence="1">Uncharacterized protein</fullName>
    </submittedName>
</protein>
<dbReference type="EMBL" id="CADCTK010000931">
    <property type="protein sequence ID" value="CAA9289647.1"/>
    <property type="molecule type" value="Genomic_DNA"/>
</dbReference>
<evidence type="ECO:0000313" key="1">
    <source>
        <dbReference type="EMBL" id="CAA9289647.1"/>
    </source>
</evidence>
<organism evidence="1">
    <name type="scientific">uncultured Chloroflexia bacterium</name>
    <dbReference type="NCBI Taxonomy" id="1672391"/>
    <lineage>
        <taxon>Bacteria</taxon>
        <taxon>Bacillati</taxon>
        <taxon>Chloroflexota</taxon>
        <taxon>Chloroflexia</taxon>
        <taxon>environmental samples</taxon>
    </lineage>
</organism>
<proteinExistence type="predicted"/>
<gene>
    <name evidence="1" type="ORF">AVDCRST_MAG26-4000</name>
</gene>
<reference evidence="1" key="1">
    <citation type="submission" date="2020-02" db="EMBL/GenBank/DDBJ databases">
        <authorList>
            <person name="Meier V. D."/>
        </authorList>
    </citation>
    <scope>NUCLEOTIDE SEQUENCE</scope>
    <source>
        <strain evidence="1">AVDCRST_MAG26</strain>
    </source>
</reference>
<name>A0A6J4JX77_9CHLR</name>
<dbReference type="AlphaFoldDB" id="A0A6J4JX77"/>